<feature type="binding site" evidence="10">
    <location>
        <position position="276"/>
    </location>
    <ligand>
        <name>substrate</name>
        <note>ligand shared between dimeric partners</note>
    </ligand>
</feature>
<proteinExistence type="inferred from homology"/>
<comment type="function">
    <text evidence="10">Catalyzes the phosphorylation of D-fructose 6-phosphate to fructose 1,6-bisphosphate by ATP, the first committing step of glycolysis.</text>
</comment>
<sequence>MVSITQAKLRVAVLTGGGDCPGLNAAIRGVAKTLMLTVQAEIIGIEDGFLGFIERRSRTLSYQDCSGILSLGGTLIGTHNRANPFDYHGEDYSSRVKAYYDELGLDALVIIGGDGTLSIGYELTKLGMNIVGVPKTIDNDLMCTERTFGFDTAVSIVTEAIDRLRTTGQSHKRIMIVETMGRNAGWIALHAGIAGGADTILIPEHPYHIDQVAQACRTRMGSHQFSIVVIAEGAKPADGNVCVREILDNSPEPQRLGGIGEQLKQQLSVHLDAEIRATTLGHIQRGGSPTSFDRIFATNLGSYAATLVASGQFNRAVVQKGNQLSHVALACVANKTRFIPDDDPTLGTAIAMGICFGTEHLAYHKSVARNAPE</sequence>
<dbReference type="Gene3D" id="3.40.50.460">
    <property type="entry name" value="Phosphofructokinase domain"/>
    <property type="match status" value="1"/>
</dbReference>
<evidence type="ECO:0000256" key="5">
    <source>
        <dbReference type="ARBA" id="ARBA00022679"/>
    </source>
</evidence>
<evidence type="ECO:0000313" key="13">
    <source>
        <dbReference type="Proteomes" id="UP000006322"/>
    </source>
</evidence>
<dbReference type="RefSeq" id="WP_007104632.1">
    <property type="nucleotide sequence ID" value="NZ_BAER01000044.1"/>
</dbReference>
<protein>
    <recommendedName>
        <fullName evidence="10">ATP-dependent 6-phosphofructokinase</fullName>
        <shortName evidence="10">ATP-PFK</shortName>
        <shortName evidence="10">Phosphofructokinase</shortName>
        <ecNumber evidence="10">2.7.1.11</ecNumber>
    </recommendedName>
    <alternativeName>
        <fullName evidence="10">Phosphohexokinase</fullName>
    </alternativeName>
</protein>
<dbReference type="GO" id="GO:0046872">
    <property type="term" value="F:metal ion binding"/>
    <property type="evidence" value="ECO:0007669"/>
    <property type="project" value="UniProtKB-KW"/>
</dbReference>
<dbReference type="Pfam" id="PF00365">
    <property type="entry name" value="PFK"/>
    <property type="match status" value="1"/>
</dbReference>
<comment type="subunit">
    <text evidence="10">Homodimer or homotetramer.</text>
</comment>
<evidence type="ECO:0000256" key="2">
    <source>
        <dbReference type="ARBA" id="ARBA00004496"/>
    </source>
</evidence>
<dbReference type="Proteomes" id="UP000006322">
    <property type="component" value="Unassembled WGS sequence"/>
</dbReference>
<dbReference type="InterPro" id="IPR015912">
    <property type="entry name" value="Phosphofructokinase_CS"/>
</dbReference>
<evidence type="ECO:0000256" key="3">
    <source>
        <dbReference type="ARBA" id="ARBA00004679"/>
    </source>
</evidence>
<comment type="pathway">
    <text evidence="3 10">Carbohydrate degradation; glycolysis; D-glyceraldehyde 3-phosphate and glycerone phosphate from D-glucose: step 3/4.</text>
</comment>
<dbReference type="HAMAP" id="MF_01976">
    <property type="entry name" value="Phosphofructokinase_III"/>
    <property type="match status" value="1"/>
</dbReference>
<comment type="similarity">
    <text evidence="10">Belongs to the phosphofructokinase type A (PFKA) family. Mixed-substrate PFK group III subfamily.</text>
</comment>
<comment type="cofactor">
    <cofactor evidence="1 10">
        <name>Mg(2+)</name>
        <dbReference type="ChEBI" id="CHEBI:18420"/>
    </cofactor>
</comment>
<dbReference type="GO" id="GO:0016208">
    <property type="term" value="F:AMP binding"/>
    <property type="evidence" value="ECO:0007669"/>
    <property type="project" value="TreeGrafter"/>
</dbReference>
<dbReference type="PANTHER" id="PTHR13697:SF52">
    <property type="entry name" value="ATP-DEPENDENT 6-PHOSPHOFRUCTOKINASE 3"/>
    <property type="match status" value="1"/>
</dbReference>
<feature type="active site" description="Proton acceptor" evidence="10">
    <location>
        <position position="138"/>
    </location>
</feature>
<evidence type="ECO:0000256" key="9">
    <source>
        <dbReference type="ARBA" id="ARBA00023152"/>
    </source>
</evidence>
<dbReference type="InterPro" id="IPR022953">
    <property type="entry name" value="ATP_PFK"/>
</dbReference>
<evidence type="ECO:0000256" key="10">
    <source>
        <dbReference type="HAMAP-Rule" id="MF_01976"/>
    </source>
</evidence>
<dbReference type="GO" id="GO:0005945">
    <property type="term" value="C:6-phosphofructokinase complex"/>
    <property type="evidence" value="ECO:0007669"/>
    <property type="project" value="TreeGrafter"/>
</dbReference>
<dbReference type="AlphaFoldDB" id="K6ZRC5"/>
<keyword evidence="7 10" id="KW-0418">Kinase</keyword>
<dbReference type="Gene3D" id="3.40.50.450">
    <property type="match status" value="1"/>
</dbReference>
<dbReference type="OrthoDB" id="9802503at2"/>
<keyword evidence="8 10" id="KW-0460">Magnesium</keyword>
<dbReference type="InterPro" id="IPR012003">
    <property type="entry name" value="ATP_PFK_prok-type"/>
</dbReference>
<evidence type="ECO:0000259" key="11">
    <source>
        <dbReference type="Pfam" id="PF00365"/>
    </source>
</evidence>
<feature type="binding site" description="in other chain" evidence="10">
    <location>
        <begin position="180"/>
        <end position="182"/>
    </location>
    <ligand>
        <name>substrate</name>
        <note>ligand shared between dimeric partners</note>
    </ligand>
</feature>
<accession>K6ZRC5</accession>
<dbReference type="GO" id="GO:0061621">
    <property type="term" value="P:canonical glycolysis"/>
    <property type="evidence" value="ECO:0007669"/>
    <property type="project" value="TreeGrafter"/>
</dbReference>
<evidence type="ECO:0000256" key="6">
    <source>
        <dbReference type="ARBA" id="ARBA00022723"/>
    </source>
</evidence>
<feature type="binding site" description="in other chain" evidence="10">
    <location>
        <begin position="136"/>
        <end position="138"/>
    </location>
    <ligand>
        <name>substrate</name>
        <note>ligand shared between dimeric partners</note>
    </ligand>
</feature>
<feature type="site" description="Important for substrate specificity; cannot use PPi as phosphoryl donor" evidence="10">
    <location>
        <position position="115"/>
    </location>
</feature>
<evidence type="ECO:0000256" key="1">
    <source>
        <dbReference type="ARBA" id="ARBA00001946"/>
    </source>
</evidence>
<gene>
    <name evidence="12" type="primary">pfkA3</name>
    <name evidence="10" type="synonym">pfkA</name>
    <name evidence="12" type="ORF">GPLA_1940</name>
</gene>
<evidence type="ECO:0000313" key="12">
    <source>
        <dbReference type="EMBL" id="GAC32847.1"/>
    </source>
</evidence>
<dbReference type="PRINTS" id="PR00476">
    <property type="entry name" value="PHFRCTKINASE"/>
</dbReference>
<dbReference type="STRING" id="1129793.GPLA_1940"/>
<dbReference type="EC" id="2.7.1.11" evidence="10"/>
<feature type="binding site" evidence="10">
    <location>
        <position position="173"/>
    </location>
    <ligand>
        <name>substrate</name>
        <note>ligand shared between dimeric partners</note>
    </ligand>
</feature>
<dbReference type="InterPro" id="IPR000023">
    <property type="entry name" value="Phosphofructokinase_dom"/>
</dbReference>
<keyword evidence="6 10" id="KW-0479">Metal-binding</keyword>
<evidence type="ECO:0000256" key="7">
    <source>
        <dbReference type="ARBA" id="ARBA00022777"/>
    </source>
</evidence>
<keyword evidence="10" id="KW-0067">ATP-binding</keyword>
<comment type="subcellular location">
    <subcellularLocation>
        <location evidence="2 10">Cytoplasm</location>
    </subcellularLocation>
</comment>
<dbReference type="GO" id="GO:0030388">
    <property type="term" value="P:fructose 1,6-bisphosphate metabolic process"/>
    <property type="evidence" value="ECO:0007669"/>
    <property type="project" value="TreeGrafter"/>
</dbReference>
<dbReference type="FunFam" id="3.40.50.460:FF:000002">
    <property type="entry name" value="ATP-dependent 6-phosphofructokinase"/>
    <property type="match status" value="1"/>
</dbReference>
<dbReference type="GO" id="GO:0070095">
    <property type="term" value="F:fructose-6-phosphate binding"/>
    <property type="evidence" value="ECO:0007669"/>
    <property type="project" value="TreeGrafter"/>
</dbReference>
<dbReference type="InterPro" id="IPR012829">
    <property type="entry name" value="Phosphofructokinase_III"/>
</dbReference>
<feature type="binding site" evidence="10">
    <location>
        <position position="114"/>
    </location>
    <ligand>
        <name>Mg(2+)</name>
        <dbReference type="ChEBI" id="CHEBI:18420"/>
        <note>catalytic</note>
    </ligand>
</feature>
<dbReference type="GO" id="GO:0005524">
    <property type="term" value="F:ATP binding"/>
    <property type="evidence" value="ECO:0007669"/>
    <property type="project" value="UniProtKB-KW"/>
</dbReference>
<evidence type="ECO:0000256" key="8">
    <source>
        <dbReference type="ARBA" id="ARBA00022842"/>
    </source>
</evidence>
<feature type="binding site" evidence="10">
    <location>
        <begin position="81"/>
        <end position="82"/>
    </location>
    <ligand>
        <name>ATP</name>
        <dbReference type="ChEBI" id="CHEBI:30616"/>
    </ligand>
</feature>
<dbReference type="GO" id="GO:0047334">
    <property type="term" value="F:diphosphate-fructose-6-phosphate 1-phosphotransferase activity"/>
    <property type="evidence" value="ECO:0007669"/>
    <property type="project" value="InterPro"/>
</dbReference>
<keyword evidence="13" id="KW-1185">Reference proteome</keyword>
<reference evidence="13" key="1">
    <citation type="journal article" date="2014" name="Environ. Microbiol.">
        <title>Comparative genomics of the marine bacterial genus Glaciecola reveals the high degree of genomic diversity and genomic characteristic for cold adaptation.</title>
        <authorList>
            <person name="Qin Q.L."/>
            <person name="Xie B.B."/>
            <person name="Yu Y."/>
            <person name="Shu Y.L."/>
            <person name="Rong J.C."/>
            <person name="Zhang Y.J."/>
            <person name="Zhao D.L."/>
            <person name="Chen X.L."/>
            <person name="Zhang X.Y."/>
            <person name="Chen B."/>
            <person name="Zhou B.C."/>
            <person name="Zhang Y.Z."/>
        </authorList>
    </citation>
    <scope>NUCLEOTIDE SEQUENCE [LARGE SCALE GENOMIC DNA]</scope>
    <source>
        <strain evidence="13">LMG 21857</strain>
    </source>
</reference>
<dbReference type="InterPro" id="IPR035966">
    <property type="entry name" value="PKF_sf"/>
</dbReference>
<feature type="binding site" description="in other chain" evidence="10">
    <location>
        <position position="232"/>
    </location>
    <ligand>
        <name>substrate</name>
        <note>ligand shared between dimeric partners</note>
    </ligand>
</feature>
<dbReference type="NCBIfam" id="NF002872">
    <property type="entry name" value="PRK03202.1"/>
    <property type="match status" value="1"/>
</dbReference>
<dbReference type="GO" id="GO:0006002">
    <property type="term" value="P:fructose 6-phosphate metabolic process"/>
    <property type="evidence" value="ECO:0007669"/>
    <property type="project" value="InterPro"/>
</dbReference>
<keyword evidence="4 10" id="KW-0963">Cytoplasm</keyword>
<comment type="caution">
    <text evidence="12">The sequence shown here is derived from an EMBL/GenBank/DDBJ whole genome shotgun (WGS) entry which is preliminary data.</text>
</comment>
<dbReference type="PIRSF" id="PIRSF000532">
    <property type="entry name" value="ATP_PFK_prok"/>
    <property type="match status" value="1"/>
</dbReference>
<keyword evidence="10" id="KW-0547">Nucleotide-binding</keyword>
<organism evidence="12 13">
    <name type="scientific">Paraglaciecola polaris LMG 21857</name>
    <dbReference type="NCBI Taxonomy" id="1129793"/>
    <lineage>
        <taxon>Bacteria</taxon>
        <taxon>Pseudomonadati</taxon>
        <taxon>Pseudomonadota</taxon>
        <taxon>Gammaproteobacteria</taxon>
        <taxon>Alteromonadales</taxon>
        <taxon>Alteromonadaceae</taxon>
        <taxon>Paraglaciecola</taxon>
    </lineage>
</organism>
<dbReference type="UniPathway" id="UPA00109">
    <property type="reaction ID" value="UER00182"/>
</dbReference>
<name>K6ZRC5_9ALTE</name>
<dbReference type="GO" id="GO:0003872">
    <property type="term" value="F:6-phosphofructokinase activity"/>
    <property type="evidence" value="ECO:0007669"/>
    <property type="project" value="UniProtKB-UniRule"/>
</dbReference>
<dbReference type="PANTHER" id="PTHR13697">
    <property type="entry name" value="PHOSPHOFRUCTOKINASE"/>
    <property type="match status" value="1"/>
</dbReference>
<dbReference type="PROSITE" id="PS00433">
    <property type="entry name" value="PHOSPHOFRUCTOKINASE"/>
    <property type="match status" value="1"/>
</dbReference>
<feature type="domain" description="Phosphofructokinase" evidence="11">
    <location>
        <begin position="10"/>
        <end position="307"/>
    </location>
</feature>
<keyword evidence="9 10" id="KW-0324">Glycolysis</keyword>
<feature type="binding site" evidence="10">
    <location>
        <position position="18"/>
    </location>
    <ligand>
        <name>ATP</name>
        <dbReference type="ChEBI" id="CHEBI:30616"/>
    </ligand>
</feature>
<comment type="catalytic activity">
    <reaction evidence="10">
        <text>beta-D-fructose 6-phosphate + ATP = beta-D-fructose 1,6-bisphosphate + ADP + H(+)</text>
        <dbReference type="Rhea" id="RHEA:16109"/>
        <dbReference type="ChEBI" id="CHEBI:15378"/>
        <dbReference type="ChEBI" id="CHEBI:30616"/>
        <dbReference type="ChEBI" id="CHEBI:32966"/>
        <dbReference type="ChEBI" id="CHEBI:57634"/>
        <dbReference type="ChEBI" id="CHEBI:456216"/>
        <dbReference type="EC" id="2.7.1.11"/>
    </reaction>
</comment>
<feature type="binding site" evidence="10">
    <location>
        <begin position="113"/>
        <end position="116"/>
    </location>
    <ligand>
        <name>ATP</name>
        <dbReference type="ChEBI" id="CHEBI:30616"/>
    </ligand>
</feature>
<feature type="binding site" description="in other chain" evidence="10">
    <location>
        <begin position="282"/>
        <end position="285"/>
    </location>
    <ligand>
        <name>substrate</name>
        <note>ligand shared between dimeric partners</note>
    </ligand>
</feature>
<comment type="caution">
    <text evidence="10">Lacks conserved residue(s) required for the propagation of feature annotation.</text>
</comment>
<dbReference type="GO" id="GO:0048029">
    <property type="term" value="F:monosaccharide binding"/>
    <property type="evidence" value="ECO:0007669"/>
    <property type="project" value="TreeGrafter"/>
</dbReference>
<evidence type="ECO:0000256" key="4">
    <source>
        <dbReference type="ARBA" id="ARBA00022490"/>
    </source>
</evidence>
<keyword evidence="5 10" id="KW-0808">Transferase</keyword>
<dbReference type="EMBL" id="BAER01000044">
    <property type="protein sequence ID" value="GAC32847.1"/>
    <property type="molecule type" value="Genomic_DNA"/>
</dbReference>
<dbReference type="GO" id="GO:0042802">
    <property type="term" value="F:identical protein binding"/>
    <property type="evidence" value="ECO:0007669"/>
    <property type="project" value="TreeGrafter"/>
</dbReference>
<dbReference type="SUPFAM" id="SSF53784">
    <property type="entry name" value="Phosphofructokinase"/>
    <property type="match status" value="1"/>
</dbReference>